<evidence type="ECO:0000313" key="2">
    <source>
        <dbReference type="Proteomes" id="UP000076532"/>
    </source>
</evidence>
<reference evidence="1 2" key="1">
    <citation type="journal article" date="2016" name="Mol. Biol. Evol.">
        <title>Comparative Genomics of Early-Diverging Mushroom-Forming Fungi Provides Insights into the Origins of Lignocellulose Decay Capabilities.</title>
        <authorList>
            <person name="Nagy L.G."/>
            <person name="Riley R."/>
            <person name="Tritt A."/>
            <person name="Adam C."/>
            <person name="Daum C."/>
            <person name="Floudas D."/>
            <person name="Sun H."/>
            <person name="Yadav J.S."/>
            <person name="Pangilinan J."/>
            <person name="Larsson K.H."/>
            <person name="Matsuura K."/>
            <person name="Barry K."/>
            <person name="Labutti K."/>
            <person name="Kuo R."/>
            <person name="Ohm R.A."/>
            <person name="Bhattacharya S.S."/>
            <person name="Shirouzu T."/>
            <person name="Yoshinaga Y."/>
            <person name="Martin F.M."/>
            <person name="Grigoriev I.V."/>
            <person name="Hibbett D.S."/>
        </authorList>
    </citation>
    <scope>NUCLEOTIDE SEQUENCE [LARGE SCALE GENOMIC DNA]</scope>
    <source>
        <strain evidence="1 2">CBS 109695</strain>
    </source>
</reference>
<gene>
    <name evidence="1" type="ORF">FIBSPDRAFT_884483</name>
</gene>
<dbReference type="OrthoDB" id="10055769at2759"/>
<dbReference type="AlphaFoldDB" id="A0A166T6D2"/>
<sequence>MCEGANILSNVRISCQTIDAEAMLLCCEMLSLVKHGYLGAVGDYRGKGLIGAVPSHRRDMSDSSAEVDVLFKQSSKIDMPDGSRYFAAAASPIFPHQVHTIRGAFLPHHPFIFYMAWSAGPLDTPWLYLPAFKLCVTRGNRLHDEEDFSYYQARTRVVVDGQPFSPPITLLIPHRIGYPGPGSWRKDDLSSRISLADLELSEVEIRTYRTRQWVWGDLDRNQWSAGQSESFDRLNESWDMSRRAHVSGAGLSMKYRGPEGDKFRLSYGDFIQWHNPMDRNSRQSDTASAAPILDSAHTIILCVSPVCGRQFAQGREAESDPL</sequence>
<protein>
    <submittedName>
        <fullName evidence="1">Uncharacterized protein</fullName>
    </submittedName>
</protein>
<evidence type="ECO:0000313" key="1">
    <source>
        <dbReference type="EMBL" id="KZP30232.1"/>
    </source>
</evidence>
<organism evidence="1 2">
    <name type="scientific">Athelia psychrophila</name>
    <dbReference type="NCBI Taxonomy" id="1759441"/>
    <lineage>
        <taxon>Eukaryota</taxon>
        <taxon>Fungi</taxon>
        <taxon>Dikarya</taxon>
        <taxon>Basidiomycota</taxon>
        <taxon>Agaricomycotina</taxon>
        <taxon>Agaricomycetes</taxon>
        <taxon>Agaricomycetidae</taxon>
        <taxon>Atheliales</taxon>
        <taxon>Atheliaceae</taxon>
        <taxon>Athelia</taxon>
    </lineage>
</organism>
<keyword evidence="2" id="KW-1185">Reference proteome</keyword>
<dbReference type="EMBL" id="KV417495">
    <property type="protein sequence ID" value="KZP30232.1"/>
    <property type="molecule type" value="Genomic_DNA"/>
</dbReference>
<name>A0A166T6D2_9AGAM</name>
<dbReference type="Proteomes" id="UP000076532">
    <property type="component" value="Unassembled WGS sequence"/>
</dbReference>
<accession>A0A166T6D2</accession>
<proteinExistence type="predicted"/>